<evidence type="ECO:0000313" key="2">
    <source>
        <dbReference type="Proteomes" id="UP000034324"/>
    </source>
</evidence>
<protein>
    <recommendedName>
        <fullName evidence="3">SpoVT-AbrB domain-containing protein</fullName>
    </recommendedName>
</protein>
<proteinExistence type="predicted"/>
<reference evidence="1 2" key="1">
    <citation type="journal article" date="2015" name="Nature">
        <title>rRNA introns, odd ribosomes, and small enigmatic genomes across a large radiation of phyla.</title>
        <authorList>
            <person name="Brown C.T."/>
            <person name="Hug L.A."/>
            <person name="Thomas B.C."/>
            <person name="Sharon I."/>
            <person name="Castelle C.J."/>
            <person name="Singh A."/>
            <person name="Wilkins M.J."/>
            <person name="Williams K.H."/>
            <person name="Banfield J.F."/>
        </authorList>
    </citation>
    <scope>NUCLEOTIDE SEQUENCE [LARGE SCALE GENOMIC DNA]</scope>
</reference>
<dbReference type="EMBL" id="LBVC01000011">
    <property type="protein sequence ID" value="KKQ78809.1"/>
    <property type="molecule type" value="Genomic_DNA"/>
</dbReference>
<evidence type="ECO:0000313" key="1">
    <source>
        <dbReference type="EMBL" id="KKQ78809.1"/>
    </source>
</evidence>
<dbReference type="Proteomes" id="UP000034324">
    <property type="component" value="Unassembled WGS sequence"/>
</dbReference>
<gene>
    <name evidence="1" type="ORF">US99_C0011G0024</name>
</gene>
<evidence type="ECO:0008006" key="3">
    <source>
        <dbReference type="Google" id="ProtNLM"/>
    </source>
</evidence>
<organism evidence="1 2">
    <name type="scientific">Candidatus Daviesbacteria bacterium GW2011_GWF2_38_6</name>
    <dbReference type="NCBI Taxonomy" id="1618432"/>
    <lineage>
        <taxon>Bacteria</taxon>
        <taxon>Candidatus Daviesiibacteriota</taxon>
    </lineage>
</organism>
<accession>A0A0G0MYU5</accession>
<dbReference type="AlphaFoldDB" id="A0A0G0MYU5"/>
<comment type="caution">
    <text evidence="1">The sequence shown here is derived from an EMBL/GenBank/DDBJ whole genome shotgun (WGS) entry which is preliminary data.</text>
</comment>
<name>A0A0G0MYU5_9BACT</name>
<sequence>MLQTVQAFQLGSSTVITLPKKLGILPGQRLKVDKYGQKITLQKEKITEEQIEKLVKKLSGGARLKKDLTPEEINEELDRRYEEMLP</sequence>